<dbReference type="InterPro" id="IPR036420">
    <property type="entry name" value="BRCT_dom_sf"/>
</dbReference>
<evidence type="ECO:0000259" key="13">
    <source>
        <dbReference type="PROSITE" id="PS50172"/>
    </source>
</evidence>
<dbReference type="AlphaFoldDB" id="A0AA89BKE3"/>
<comment type="subcellular location">
    <subcellularLocation>
        <location evidence="1">Membrane</location>
        <topology evidence="1">Multi-pass membrane protein</topology>
    </subcellularLocation>
    <subcellularLocation>
        <location evidence="10">Nucleus</location>
        <location evidence="10">Nucleolus</location>
    </subcellularLocation>
    <subcellularLocation>
        <location evidence="10">Nucleus</location>
        <location evidence="10">Nucleoplasm</location>
    </subcellularLocation>
</comment>
<evidence type="ECO:0000256" key="9">
    <source>
        <dbReference type="ARBA" id="ARBA00023242"/>
    </source>
</evidence>
<dbReference type="GO" id="GO:0000466">
    <property type="term" value="P:maturation of 5.8S rRNA from tricistronic rRNA transcript (SSU-rRNA, 5.8S rRNA, LSU-rRNA)"/>
    <property type="evidence" value="ECO:0007669"/>
    <property type="project" value="UniProtKB-UniRule"/>
</dbReference>
<evidence type="ECO:0000256" key="3">
    <source>
        <dbReference type="ARBA" id="ARBA00022552"/>
    </source>
</evidence>
<feature type="transmembrane region" description="Helical" evidence="12">
    <location>
        <begin position="900"/>
        <end position="918"/>
    </location>
</feature>
<keyword evidence="2 10" id="KW-0690">Ribosome biogenesis</keyword>
<dbReference type="CDD" id="cd17709">
    <property type="entry name" value="BRCT_pescadillo_like"/>
    <property type="match status" value="1"/>
</dbReference>
<dbReference type="PRINTS" id="PR00248">
    <property type="entry name" value="GPCRMGR"/>
</dbReference>
<evidence type="ECO:0000256" key="12">
    <source>
        <dbReference type="SAM" id="Phobius"/>
    </source>
</evidence>
<evidence type="ECO:0000256" key="1">
    <source>
        <dbReference type="ARBA" id="ARBA00004141"/>
    </source>
</evidence>
<dbReference type="Gene3D" id="3.40.50.2300">
    <property type="match status" value="2"/>
</dbReference>
<proteinExistence type="inferred from homology"/>
<keyword evidence="5 12" id="KW-1133">Transmembrane helix</keyword>
<dbReference type="PANTHER" id="PTHR12221:SF6">
    <property type="entry name" value="PESCADILLO HOMOLOG"/>
    <property type="match status" value="1"/>
</dbReference>
<reference evidence="14" key="1">
    <citation type="submission" date="2019-08" db="EMBL/GenBank/DDBJ databases">
        <title>The improved chromosome-level genome for the pearl oyster Pinctada fucata martensii using PacBio sequencing and Hi-C.</title>
        <authorList>
            <person name="Zheng Z."/>
        </authorList>
    </citation>
    <scope>NUCLEOTIDE SEQUENCE</scope>
    <source>
        <strain evidence="14">ZZ-2019</strain>
        <tissue evidence="14">Adductor muscle</tissue>
    </source>
</reference>
<dbReference type="Pfam" id="PF01094">
    <property type="entry name" value="ANF_receptor"/>
    <property type="match status" value="1"/>
</dbReference>
<keyword evidence="6 12" id="KW-0472">Membrane</keyword>
<evidence type="ECO:0000256" key="11">
    <source>
        <dbReference type="SAM" id="MobiDB-lite"/>
    </source>
</evidence>
<sequence>MVTSYHTFLPYVMSQQSRILEYESGAATAYMSRNQAIRKLQLTIADFRRLCILKGIYPHEPKHKKKVNKGSTQPKTYYMVKDINFLAHEPIITKFREFKHYIRRLKKAVNKKNNDAVGRIKQNKPKYQLDHIVRERYPSFVDALRDLDDCLSMCFLFATFPRTSKSHLEYIGLCRKVSVEFLHYIIASQSLRKVFISIKGIYYQAEIMNQTVTWVVPHKLGHEHPTDVDYKIMQTFVEFYTTLLGFVNFRLYSSINLHYPPKLELEDTEVCEEQMTMRERLEERLSAMTQSLETIDAGGGEDEVEIDEFPVQSSDDPDQTDKLQAEAENLKKLYSLFKGLKFYLNREVPRESLTFIIRSFGGMVSWCKTTAVGATYQENDETITHQVVDRPEIHKQYMSRYYIQPQWVFDCVNACSLLPVEDYFPGVVLPPHLSPFVTEEEGDYIPPERRALIAQQTGIQEDSGVEDPSESDQEEEESEEEEVDDEEERLKKRLKRRKRKVIQDLNMSVEAGTPEQSNVDVKIARQANEERRLAEMMIPKKKKRLYEKMMKEKKQKAKEIGSYDKDIFRLDVSMIHLPSFVVNRLHCVDCQKLPQNVVDWKLSYNEGDVMIGAFLELYRKNFDDNFCSDRFNEEGFQAYTAIKWSLEKINRDVTILPGIKLGYFVIETCLAEAEQKVMAALRPGVILQQPSLIPRHTPLVGILGESVDPIAVATERGLRKINTDVPMFVPSSVQVFNDRTSHPGIFRTTIPVTEFTSFVLQLLELLDWTYVHAVYTIENKVMMDELRIKAKDLGICFATTNPIEMTNQTETIGAGIDKMLGVDGAVGVVVLLPSPAVRTLLSMSVEKKTKGKLVYLLSSELEDIDYVVKGSHEAALVLQLGASFMYLFSPTPLVCAVQQAIPGCVYSVCYAGMLIKLNKTACLRDVVGTNQIRIPRWDFAVSYLPVMVAAPVMIYVAWVLEDLPDVEWVVTDIHDVTNVDEVEVKWSCKINTSNKQPEVKQVLWSSIITSATSAVETCLSVLLHDDTFRTVTSALLPVNAIAILLINFLPPITALMKEDYEQLRFREMMSRHRAKTLGDIWKVKNVPNRKKEESIEKKSGDLLVEKKLSPVLKYFCYISFNFQNMLMK</sequence>
<evidence type="ECO:0000256" key="4">
    <source>
        <dbReference type="ARBA" id="ARBA00022692"/>
    </source>
</evidence>
<feature type="region of interest" description="Disordered" evidence="11">
    <location>
        <begin position="457"/>
        <end position="490"/>
    </location>
</feature>
<feature type="transmembrane region" description="Helical" evidence="12">
    <location>
        <begin position="939"/>
        <end position="960"/>
    </location>
</feature>
<dbReference type="InterPro" id="IPR001357">
    <property type="entry name" value="BRCT_dom"/>
</dbReference>
<evidence type="ECO:0000256" key="6">
    <source>
        <dbReference type="ARBA" id="ARBA00023136"/>
    </source>
</evidence>
<dbReference type="GO" id="GO:0005654">
    <property type="term" value="C:nucleoplasm"/>
    <property type="evidence" value="ECO:0007669"/>
    <property type="project" value="UniProtKB-SubCell"/>
</dbReference>
<dbReference type="InterPro" id="IPR010613">
    <property type="entry name" value="PES"/>
</dbReference>
<keyword evidence="7" id="KW-0675">Receptor</keyword>
<evidence type="ECO:0000256" key="7">
    <source>
        <dbReference type="ARBA" id="ARBA00023170"/>
    </source>
</evidence>
<dbReference type="GO" id="GO:0070545">
    <property type="term" value="C:PeBoW complex"/>
    <property type="evidence" value="ECO:0007669"/>
    <property type="project" value="TreeGrafter"/>
</dbReference>
<dbReference type="GO" id="GO:0003723">
    <property type="term" value="F:RNA binding"/>
    <property type="evidence" value="ECO:0007669"/>
    <property type="project" value="TreeGrafter"/>
</dbReference>
<comment type="similarity">
    <text evidence="10">Belongs to the pescadillo family.</text>
</comment>
<comment type="caution">
    <text evidence="14">The sequence shown here is derived from an EMBL/GenBank/DDBJ whole genome shotgun (WGS) entry which is preliminary data.</text>
</comment>
<evidence type="ECO:0000256" key="5">
    <source>
        <dbReference type="ARBA" id="ARBA00022989"/>
    </source>
</evidence>
<dbReference type="EMBL" id="VSWD01000013">
    <property type="protein sequence ID" value="KAK3084322.1"/>
    <property type="molecule type" value="Genomic_DNA"/>
</dbReference>
<dbReference type="InterPro" id="IPR001828">
    <property type="entry name" value="ANF_lig-bd_rcpt"/>
</dbReference>
<dbReference type="Pfam" id="PF06732">
    <property type="entry name" value="Pescadillo_N"/>
    <property type="match status" value="1"/>
</dbReference>
<dbReference type="Pfam" id="PF16589">
    <property type="entry name" value="BRCT_2"/>
    <property type="match status" value="1"/>
</dbReference>
<dbReference type="SUPFAM" id="SSF52113">
    <property type="entry name" value="BRCT domain"/>
    <property type="match status" value="1"/>
</dbReference>
<evidence type="ECO:0000256" key="2">
    <source>
        <dbReference type="ARBA" id="ARBA00022517"/>
    </source>
</evidence>
<evidence type="ECO:0000313" key="15">
    <source>
        <dbReference type="Proteomes" id="UP001186944"/>
    </source>
</evidence>
<feature type="transmembrane region" description="Helical" evidence="12">
    <location>
        <begin position="1034"/>
        <end position="1056"/>
    </location>
</feature>
<feature type="domain" description="BRCT" evidence="13">
    <location>
        <begin position="332"/>
        <end position="425"/>
    </location>
</feature>
<organism evidence="14 15">
    <name type="scientific">Pinctada imbricata</name>
    <name type="common">Atlantic pearl-oyster</name>
    <name type="synonym">Pinctada martensii</name>
    <dbReference type="NCBI Taxonomy" id="66713"/>
    <lineage>
        <taxon>Eukaryota</taxon>
        <taxon>Metazoa</taxon>
        <taxon>Spiralia</taxon>
        <taxon>Lophotrochozoa</taxon>
        <taxon>Mollusca</taxon>
        <taxon>Bivalvia</taxon>
        <taxon>Autobranchia</taxon>
        <taxon>Pteriomorphia</taxon>
        <taxon>Pterioida</taxon>
        <taxon>Pterioidea</taxon>
        <taxon>Pteriidae</taxon>
        <taxon>Pinctada</taxon>
    </lineage>
</organism>
<dbReference type="Proteomes" id="UP001186944">
    <property type="component" value="Unassembled WGS sequence"/>
</dbReference>
<evidence type="ECO:0000313" key="14">
    <source>
        <dbReference type="EMBL" id="KAK3084322.1"/>
    </source>
</evidence>
<dbReference type="GO" id="GO:0043021">
    <property type="term" value="F:ribonucleoprotein complex binding"/>
    <property type="evidence" value="ECO:0007669"/>
    <property type="project" value="UniProtKB-UniRule"/>
</dbReference>
<evidence type="ECO:0000256" key="8">
    <source>
        <dbReference type="ARBA" id="ARBA00023180"/>
    </source>
</evidence>
<protein>
    <recommendedName>
        <fullName evidence="10">Pescadillo homolog</fullName>
    </recommendedName>
</protein>
<evidence type="ECO:0000256" key="10">
    <source>
        <dbReference type="HAMAP-Rule" id="MF_03028"/>
    </source>
</evidence>
<dbReference type="PANTHER" id="PTHR12221">
    <property type="entry name" value="PESCADILLO - RELATED"/>
    <property type="match status" value="1"/>
</dbReference>
<name>A0AA89BKE3_PINIB</name>
<feature type="compositionally biased region" description="Acidic residues" evidence="11">
    <location>
        <begin position="463"/>
        <end position="487"/>
    </location>
</feature>
<dbReference type="GO" id="GO:0030687">
    <property type="term" value="C:preribosome, large subunit precursor"/>
    <property type="evidence" value="ECO:0007669"/>
    <property type="project" value="UniProtKB-UniRule"/>
</dbReference>
<comment type="function">
    <text evidence="10">Required for maturation of ribosomal RNAs and formation of the large ribosomal subunit.</text>
</comment>
<dbReference type="SUPFAM" id="SSF53822">
    <property type="entry name" value="Periplasmic binding protein-like I"/>
    <property type="match status" value="1"/>
</dbReference>
<dbReference type="HAMAP" id="MF_03028">
    <property type="entry name" value="Pescadillo"/>
    <property type="match status" value="1"/>
</dbReference>
<dbReference type="FunFam" id="3.40.50.10190:FF:000002">
    <property type="entry name" value="Pescadillo homolog"/>
    <property type="match status" value="1"/>
</dbReference>
<keyword evidence="15" id="KW-1185">Reference proteome</keyword>
<dbReference type="GO" id="GO:0004930">
    <property type="term" value="F:G protein-coupled receptor activity"/>
    <property type="evidence" value="ECO:0007669"/>
    <property type="project" value="InterPro"/>
</dbReference>
<keyword evidence="9 10" id="KW-0539">Nucleus</keyword>
<dbReference type="InterPro" id="IPR000337">
    <property type="entry name" value="GPCR_3"/>
</dbReference>
<gene>
    <name evidence="14" type="ORF">FSP39_011558</name>
</gene>
<dbReference type="GO" id="GO:0000463">
    <property type="term" value="P:maturation of LSU-rRNA from tricistronic rRNA transcript (SSU-rRNA, 5.8S rRNA, LSU-rRNA)"/>
    <property type="evidence" value="ECO:0007669"/>
    <property type="project" value="UniProtKB-UniRule"/>
</dbReference>
<dbReference type="SMART" id="SM00292">
    <property type="entry name" value="BRCT"/>
    <property type="match status" value="1"/>
</dbReference>
<keyword evidence="8" id="KW-0325">Glycoprotein</keyword>
<keyword evidence="4 12" id="KW-0812">Transmembrane</keyword>
<dbReference type="Gene3D" id="3.40.50.10190">
    <property type="entry name" value="BRCT domain"/>
    <property type="match status" value="1"/>
</dbReference>
<dbReference type="GO" id="GO:0016020">
    <property type="term" value="C:membrane"/>
    <property type="evidence" value="ECO:0007669"/>
    <property type="project" value="UniProtKB-SubCell"/>
</dbReference>
<dbReference type="PROSITE" id="PS50172">
    <property type="entry name" value="BRCT"/>
    <property type="match status" value="1"/>
</dbReference>
<dbReference type="InterPro" id="IPR028082">
    <property type="entry name" value="Peripla_BP_I"/>
</dbReference>
<accession>A0AA89BKE3</accession>
<keyword evidence="3 10" id="KW-0698">rRNA processing</keyword>